<dbReference type="GO" id="GO:0042124">
    <property type="term" value="F:1,3-beta-glucanosyltransferase activity"/>
    <property type="evidence" value="ECO:0007669"/>
    <property type="project" value="TreeGrafter"/>
</dbReference>
<protein>
    <recommendedName>
        <fullName evidence="9">1,3-beta-glucanosyltransferase</fullName>
        <ecNumber evidence="9">2.4.1.-</ecNumber>
    </recommendedName>
</protein>
<dbReference type="OrthoDB" id="421038at2759"/>
<evidence type="ECO:0000313" key="11">
    <source>
        <dbReference type="EMBL" id="KAA8564200.1"/>
    </source>
</evidence>
<feature type="compositionally biased region" description="Low complexity" evidence="10">
    <location>
        <begin position="345"/>
        <end position="354"/>
    </location>
</feature>
<dbReference type="Pfam" id="PF03198">
    <property type="entry name" value="Glyco_hydro_72"/>
    <property type="match status" value="1"/>
</dbReference>
<dbReference type="PANTHER" id="PTHR31468:SF5">
    <property type="entry name" value="1,3-BETA-GLUCANOSYLTRANSFERASE GAS5"/>
    <property type="match status" value="1"/>
</dbReference>
<keyword evidence="4 9" id="KW-0808">Transferase</keyword>
<proteinExistence type="inferred from homology"/>
<dbReference type="GO" id="GO:0071970">
    <property type="term" value="P:fungal-type cell wall (1-&gt;3)-beta-D-glucan biosynthetic process"/>
    <property type="evidence" value="ECO:0007669"/>
    <property type="project" value="TreeGrafter"/>
</dbReference>
<keyword evidence="3 9" id="KW-0336">GPI-anchor</keyword>
<sequence length="464" mass="48763">MKQSSAFGLMASVASFGMAAATGTPVLAARASSTSSVEAVTITGNAFYKGSDRFYIRGVDYQPGGGTGTTSDPIADATACKRDVEYFKELGINTIRVYAVDNTADHDECMGYLADAGIYLVLDTDTPLYSLNRDEPKKSYNSVYLQSIFATIDKFANYSNTLAFLSGNEVINDVNNTNCAPYVKAVVRDMKEYIGSRGYRSIPVGYSAADVASNQYILAEYLNCGTDDERSDFYAINDYSWCDPSSMTTSGWDTLVKNYTGYGIPLFMSEFGCITNTRKFTEIAALYSTEMTAVFSGGLVYEYSNEGNGYGLVNISNGAVSTTDQFKYLKEAYANTTSPTGDGGAVTTTGSASTCPTESSDWEVSGDSLPAMPTPAKKYMTDGAGTGPGLDGSGSQEAGDSENESQGTATAGSGAVTYTASSGSSSSTSTSSSAAGGRSAEMDLRALGVVSITIVSMIGGMMLL</sequence>
<dbReference type="InterPro" id="IPR004886">
    <property type="entry name" value="Glucanosyltransferase"/>
</dbReference>
<comment type="caution">
    <text evidence="11">The sequence shown here is derived from an EMBL/GenBank/DDBJ whole genome shotgun (WGS) entry which is preliminary data.</text>
</comment>
<comment type="function">
    <text evidence="9">Splits internally a 1,3-beta-glucan molecule and transfers the newly generated reducing end (the donor) to the non-reducing end of another 1,3-beta-glucan molecule (the acceptor) forming a 1,3-beta linkage, resulting in the elongation of 1,3-beta-glucan chains in the cell wall.</text>
</comment>
<evidence type="ECO:0000256" key="8">
    <source>
        <dbReference type="ARBA" id="ARBA00023288"/>
    </source>
</evidence>
<dbReference type="GO" id="GO:0098552">
    <property type="term" value="C:side of membrane"/>
    <property type="evidence" value="ECO:0007669"/>
    <property type="project" value="UniProtKB-KW"/>
</dbReference>
<feature type="region of interest" description="Disordered" evidence="10">
    <location>
        <begin position="338"/>
        <end position="438"/>
    </location>
</feature>
<dbReference type="PANTHER" id="PTHR31468">
    <property type="entry name" value="1,3-BETA-GLUCANOSYLTRANSFERASE GAS1"/>
    <property type="match status" value="1"/>
</dbReference>
<evidence type="ECO:0000256" key="1">
    <source>
        <dbReference type="ARBA" id="ARBA00004609"/>
    </source>
</evidence>
<keyword evidence="5 9" id="KW-0732">Signal</keyword>
<dbReference type="SUPFAM" id="SSF51445">
    <property type="entry name" value="(Trans)glycosidases"/>
    <property type="match status" value="1"/>
</dbReference>
<comment type="subcellular location">
    <subcellularLocation>
        <location evidence="1 9">Cell membrane</location>
        <topology evidence="1 9">Lipid-anchor</topology>
        <topology evidence="1 9">GPI-anchor</topology>
    </subcellularLocation>
</comment>
<evidence type="ECO:0000313" key="12">
    <source>
        <dbReference type="Proteomes" id="UP000322873"/>
    </source>
</evidence>
<dbReference type="AlphaFoldDB" id="A0A5M9J6U7"/>
<reference evidence="11 12" key="1">
    <citation type="submission" date="2019-06" db="EMBL/GenBank/DDBJ databases">
        <title>Genome Sequence of the Brown Rot Fungal Pathogen Monilinia fructicola.</title>
        <authorList>
            <person name="De Miccolis Angelini R.M."/>
            <person name="Landi L."/>
            <person name="Abate D."/>
            <person name="Pollastro S."/>
            <person name="Romanazzi G."/>
            <person name="Faretra F."/>
        </authorList>
    </citation>
    <scope>NUCLEOTIDE SEQUENCE [LARGE SCALE GENOMIC DNA]</scope>
    <source>
        <strain evidence="11 12">Mfrc123</strain>
    </source>
</reference>
<dbReference type="EC" id="2.4.1.-" evidence="9"/>
<feature type="compositionally biased region" description="Low complexity" evidence="10">
    <location>
        <begin position="405"/>
        <end position="438"/>
    </location>
</feature>
<accession>A0A5M9J6U7</accession>
<keyword evidence="7" id="KW-0325">Glycoprotein</keyword>
<keyword evidence="8 9" id="KW-0449">Lipoprotein</keyword>
<comment type="similarity">
    <text evidence="2 9">Belongs to the glycosyl hydrolase 72 family.</text>
</comment>
<dbReference type="GO" id="GO:0005886">
    <property type="term" value="C:plasma membrane"/>
    <property type="evidence" value="ECO:0007669"/>
    <property type="project" value="UniProtKB-SubCell"/>
</dbReference>
<dbReference type="Gene3D" id="3.20.20.80">
    <property type="entry name" value="Glycosidases"/>
    <property type="match status" value="1"/>
</dbReference>
<dbReference type="FunFam" id="3.20.20.80:FF:000032">
    <property type="entry name" value="1,3-beta-glucanosyltransferase"/>
    <property type="match status" value="1"/>
</dbReference>
<feature type="chain" id="PRO_5024509011" description="1,3-beta-glucanosyltransferase" evidence="9">
    <location>
        <begin position="22"/>
        <end position="464"/>
    </location>
</feature>
<evidence type="ECO:0000256" key="10">
    <source>
        <dbReference type="SAM" id="MobiDB-lite"/>
    </source>
</evidence>
<organism evidence="11 12">
    <name type="scientific">Monilinia fructicola</name>
    <name type="common">Brown rot fungus</name>
    <name type="synonym">Ciboria fructicola</name>
    <dbReference type="NCBI Taxonomy" id="38448"/>
    <lineage>
        <taxon>Eukaryota</taxon>
        <taxon>Fungi</taxon>
        <taxon>Dikarya</taxon>
        <taxon>Ascomycota</taxon>
        <taxon>Pezizomycotina</taxon>
        <taxon>Leotiomycetes</taxon>
        <taxon>Helotiales</taxon>
        <taxon>Sclerotiniaceae</taxon>
        <taxon>Monilinia</taxon>
    </lineage>
</organism>
<evidence type="ECO:0000256" key="5">
    <source>
        <dbReference type="ARBA" id="ARBA00022729"/>
    </source>
</evidence>
<keyword evidence="12" id="KW-1185">Reference proteome</keyword>
<keyword evidence="6 9" id="KW-0472">Membrane</keyword>
<dbReference type="EMBL" id="VICG01000015">
    <property type="protein sequence ID" value="KAA8564200.1"/>
    <property type="molecule type" value="Genomic_DNA"/>
</dbReference>
<evidence type="ECO:0000256" key="2">
    <source>
        <dbReference type="ARBA" id="ARBA00007528"/>
    </source>
</evidence>
<feature type="signal peptide" evidence="9">
    <location>
        <begin position="1"/>
        <end position="21"/>
    </location>
</feature>
<name>A0A5M9J6U7_MONFR</name>
<evidence type="ECO:0000256" key="6">
    <source>
        <dbReference type="ARBA" id="ARBA00023136"/>
    </source>
</evidence>
<dbReference type="VEuPathDB" id="FungiDB:MFRU_065g00110"/>
<evidence type="ECO:0000256" key="7">
    <source>
        <dbReference type="ARBA" id="ARBA00023180"/>
    </source>
</evidence>
<evidence type="ECO:0000256" key="9">
    <source>
        <dbReference type="RuleBase" id="RU361209"/>
    </source>
</evidence>
<dbReference type="InterPro" id="IPR017853">
    <property type="entry name" value="GH"/>
</dbReference>
<dbReference type="Proteomes" id="UP000322873">
    <property type="component" value="Unassembled WGS sequence"/>
</dbReference>
<dbReference type="GO" id="GO:0031505">
    <property type="term" value="P:fungal-type cell wall organization"/>
    <property type="evidence" value="ECO:0007669"/>
    <property type="project" value="TreeGrafter"/>
</dbReference>
<evidence type="ECO:0000256" key="4">
    <source>
        <dbReference type="ARBA" id="ARBA00022679"/>
    </source>
</evidence>
<evidence type="ECO:0000256" key="3">
    <source>
        <dbReference type="ARBA" id="ARBA00022622"/>
    </source>
</evidence>
<gene>
    <name evidence="11" type="ORF">EYC84_011146</name>
</gene>